<evidence type="ECO:0000259" key="2">
    <source>
        <dbReference type="Pfam" id="PF14321"/>
    </source>
</evidence>
<dbReference type="InterPro" id="IPR025491">
    <property type="entry name" value="DUF4382"/>
</dbReference>
<evidence type="ECO:0000256" key="1">
    <source>
        <dbReference type="SAM" id="SignalP"/>
    </source>
</evidence>
<dbReference type="Pfam" id="PF14321">
    <property type="entry name" value="DUF4382"/>
    <property type="match status" value="1"/>
</dbReference>
<dbReference type="EMBL" id="JAKVQD010000001">
    <property type="protein sequence ID" value="MCH4552303.1"/>
    <property type="molecule type" value="Genomic_DNA"/>
</dbReference>
<name>A0ABS9RH77_9FLAO</name>
<dbReference type="InterPro" id="IPR013784">
    <property type="entry name" value="Carb-bd-like_fold"/>
</dbReference>
<feature type="chain" id="PRO_5045286752" evidence="1">
    <location>
        <begin position="22"/>
        <end position="379"/>
    </location>
</feature>
<reference evidence="3" key="1">
    <citation type="submission" date="2022-02" db="EMBL/GenBank/DDBJ databases">
        <title>Aestuariibaculum sp., a marine bacterium isolated from sediment in Guangxi.</title>
        <authorList>
            <person name="Ying J."/>
        </authorList>
    </citation>
    <scope>NUCLEOTIDE SEQUENCE</scope>
    <source>
        <strain evidence="3">L182</strain>
    </source>
</reference>
<protein>
    <submittedName>
        <fullName evidence="3">DUF4382 domain-containing protein</fullName>
    </submittedName>
</protein>
<gene>
    <name evidence="3" type="ORF">MKW35_06700</name>
</gene>
<evidence type="ECO:0000313" key="4">
    <source>
        <dbReference type="Proteomes" id="UP001156141"/>
    </source>
</evidence>
<dbReference type="PROSITE" id="PS51257">
    <property type="entry name" value="PROKAR_LIPOPROTEIN"/>
    <property type="match status" value="1"/>
</dbReference>
<keyword evidence="1" id="KW-0732">Signal</keyword>
<comment type="caution">
    <text evidence="3">The sequence shown here is derived from an EMBL/GenBank/DDBJ whole genome shotgun (WGS) entry which is preliminary data.</text>
</comment>
<dbReference type="Proteomes" id="UP001156141">
    <property type="component" value="Unassembled WGS sequence"/>
</dbReference>
<dbReference type="Gene3D" id="2.60.40.1120">
    <property type="entry name" value="Carboxypeptidase-like, regulatory domain"/>
    <property type="match status" value="2"/>
</dbReference>
<dbReference type="Pfam" id="PF13620">
    <property type="entry name" value="CarboxypepD_reg"/>
    <property type="match status" value="1"/>
</dbReference>
<dbReference type="SUPFAM" id="SSF49452">
    <property type="entry name" value="Starch-binding domain-like"/>
    <property type="match status" value="2"/>
</dbReference>
<accession>A0ABS9RH77</accession>
<keyword evidence="4" id="KW-1185">Reference proteome</keyword>
<dbReference type="RefSeq" id="WP_240572610.1">
    <property type="nucleotide sequence ID" value="NZ_CP136709.1"/>
</dbReference>
<organism evidence="3 4">
    <name type="scientific">Aestuariibaculum lutulentum</name>
    <dbReference type="NCBI Taxonomy" id="2920935"/>
    <lineage>
        <taxon>Bacteria</taxon>
        <taxon>Pseudomonadati</taxon>
        <taxon>Bacteroidota</taxon>
        <taxon>Flavobacteriia</taxon>
        <taxon>Flavobacteriales</taxon>
        <taxon>Flavobacteriaceae</taxon>
    </lineage>
</organism>
<sequence>MKTLKQLKFILPLLLLTFVFGCKDSDSDGVSAEAPKISVRLVDAPGDYAAVNVNIVDVMIKMNDNSDSESGWMSLEANGGMVNLLDFTGGFSKVLVDQFQIPAGTLSQMRLVLGDGNNIDIAIDEEGNVENHPLKTPSDQQSGLKMKIDAVLEEGFTYDYVLDFDVEKSIVMAGNSDNIILKPVIYASAEVNSGIIEGTVEPMEALPAMVSVLVDDMGTEETEDDFVISAYTDENGGFALWGVPAGTYEVIATPENESSDYGSASAMDVVVVNGEITTIAEPIVLALKPGSVSGTVSGLAEGINASASILVDDMGDEDASNDVVISVETVEGTFLLEDVPAGTYTLIVSAEGYDDVTIEVTVNPGADTAVGEVALTASA</sequence>
<evidence type="ECO:0000313" key="3">
    <source>
        <dbReference type="EMBL" id="MCH4552303.1"/>
    </source>
</evidence>
<proteinExistence type="predicted"/>
<feature type="domain" description="DUF4382" evidence="2">
    <location>
        <begin position="36"/>
        <end position="183"/>
    </location>
</feature>
<feature type="signal peptide" evidence="1">
    <location>
        <begin position="1"/>
        <end position="21"/>
    </location>
</feature>